<dbReference type="InterPro" id="IPR053060">
    <property type="entry name" value="Cytokinesis_Signaling_Reg"/>
</dbReference>
<dbReference type="GO" id="GO:0000917">
    <property type="term" value="P:division septum assembly"/>
    <property type="evidence" value="ECO:0007669"/>
    <property type="project" value="TreeGrafter"/>
</dbReference>
<proteinExistence type="predicted"/>
<protein>
    <recommendedName>
        <fullName evidence="1">Arrestin C-terminal-like domain-containing protein</fullName>
    </recommendedName>
</protein>
<sequence length="401" mass="43859">MAAFVRVSGPPNSNFLVGYPGISATLPRIEGKVEIRPLIGVSAPVLVSLVTIALVRRETIHPSADSVTKKHLAAPRKEIADVVGKEMLLFRCPAGKEYESVLCMDLPFVIFIPYGRGGEEVARRVPPASLQLPSRTAETFYELVVTVQQGHQEQKKYPFPVPICRYDTLSTFGMYNRPESAERVTDHLVTLGISLPRWSYGPLDPVSVYIKLSPNPDWLSRARKVTIQKITVGIEEEITYNHEGDEPSKKVKVLAKSTQAIGVKMPEAGYFTNLGLVFPAKDLRDSEGIVPRGKKEFPTFAVGGFTTTGTLYKIEYFLTVKAQMSSAKDILVRQPIVVCPFDHAGCKEEMEAIEQAAKDAAHVSPDNPMVPASYIIKANEPGGLGALGMAIVGGVRKPLID</sequence>
<dbReference type="SMART" id="SM01017">
    <property type="entry name" value="Arrestin_C"/>
    <property type="match status" value="1"/>
</dbReference>
<accession>R7YHW0</accession>
<dbReference type="PANTHER" id="PTHR36419:SF1">
    <property type="entry name" value="RHO1 GEF LOCALIZING PROTEIN 1"/>
    <property type="match status" value="1"/>
</dbReference>
<dbReference type="OrthoDB" id="4001642at2759"/>
<dbReference type="eggNOG" id="ENOG502RX7P">
    <property type="taxonomic scope" value="Eukaryota"/>
</dbReference>
<organism evidence="2 3">
    <name type="scientific">Coniosporium apollinis (strain CBS 100218)</name>
    <name type="common">Rock-inhabiting black yeast</name>
    <dbReference type="NCBI Taxonomy" id="1168221"/>
    <lineage>
        <taxon>Eukaryota</taxon>
        <taxon>Fungi</taxon>
        <taxon>Dikarya</taxon>
        <taxon>Ascomycota</taxon>
        <taxon>Pezizomycotina</taxon>
        <taxon>Dothideomycetes</taxon>
        <taxon>Dothideomycetes incertae sedis</taxon>
        <taxon>Coniosporium</taxon>
    </lineage>
</organism>
<dbReference type="InterPro" id="IPR011022">
    <property type="entry name" value="Arrestin_C-like"/>
</dbReference>
<dbReference type="HOGENOM" id="CLU_057565_0_0_1"/>
<evidence type="ECO:0000259" key="1">
    <source>
        <dbReference type="SMART" id="SM01017"/>
    </source>
</evidence>
<gene>
    <name evidence="2" type="ORF">W97_00439</name>
</gene>
<dbReference type="Proteomes" id="UP000016924">
    <property type="component" value="Unassembled WGS sequence"/>
</dbReference>
<evidence type="ECO:0000313" key="3">
    <source>
        <dbReference type="Proteomes" id="UP000016924"/>
    </source>
</evidence>
<dbReference type="RefSeq" id="XP_007776543.1">
    <property type="nucleotide sequence ID" value="XM_007778353.1"/>
</dbReference>
<feature type="domain" description="Arrestin C-terminal-like" evidence="1">
    <location>
        <begin position="185"/>
        <end position="341"/>
    </location>
</feature>
<dbReference type="OMA" id="PRIECQL"/>
<dbReference type="EMBL" id="JH767555">
    <property type="protein sequence ID" value="EON61226.1"/>
    <property type="molecule type" value="Genomic_DNA"/>
</dbReference>
<dbReference type="GO" id="GO:0000935">
    <property type="term" value="C:division septum"/>
    <property type="evidence" value="ECO:0007669"/>
    <property type="project" value="TreeGrafter"/>
</dbReference>
<dbReference type="Pfam" id="PF02752">
    <property type="entry name" value="Arrestin_C"/>
    <property type="match status" value="1"/>
</dbReference>
<dbReference type="GeneID" id="19897750"/>
<dbReference type="AlphaFoldDB" id="R7YHW0"/>
<dbReference type="STRING" id="1168221.R7YHW0"/>
<evidence type="ECO:0000313" key="2">
    <source>
        <dbReference type="EMBL" id="EON61226.1"/>
    </source>
</evidence>
<keyword evidence="3" id="KW-1185">Reference proteome</keyword>
<dbReference type="PANTHER" id="PTHR36419">
    <property type="entry name" value="ARRESTIN FAMILY PROTEIN 1"/>
    <property type="match status" value="1"/>
</dbReference>
<name>R7YHW0_CONA1</name>
<reference evidence="3" key="1">
    <citation type="submission" date="2012-06" db="EMBL/GenBank/DDBJ databases">
        <title>The genome sequence of Coniosporium apollinis CBS 100218.</title>
        <authorList>
            <consortium name="The Broad Institute Genome Sequencing Platform"/>
            <person name="Cuomo C."/>
            <person name="Gorbushina A."/>
            <person name="Noack S."/>
            <person name="Walker B."/>
            <person name="Young S.K."/>
            <person name="Zeng Q."/>
            <person name="Gargeya S."/>
            <person name="Fitzgerald M."/>
            <person name="Haas B."/>
            <person name="Abouelleil A."/>
            <person name="Alvarado L."/>
            <person name="Arachchi H.M."/>
            <person name="Berlin A.M."/>
            <person name="Chapman S.B."/>
            <person name="Goldberg J."/>
            <person name="Griggs A."/>
            <person name="Gujja S."/>
            <person name="Hansen M."/>
            <person name="Howarth C."/>
            <person name="Imamovic A."/>
            <person name="Larimer J."/>
            <person name="McCowan C."/>
            <person name="Montmayeur A."/>
            <person name="Murphy C."/>
            <person name="Neiman D."/>
            <person name="Pearson M."/>
            <person name="Priest M."/>
            <person name="Roberts A."/>
            <person name="Saif S."/>
            <person name="Shea T."/>
            <person name="Sisk P."/>
            <person name="Sykes S."/>
            <person name="Wortman J."/>
            <person name="Nusbaum C."/>
            <person name="Birren B."/>
        </authorList>
    </citation>
    <scope>NUCLEOTIDE SEQUENCE [LARGE SCALE GENOMIC DNA]</scope>
    <source>
        <strain evidence="3">CBS 100218</strain>
    </source>
</reference>